<dbReference type="PANTHER" id="PTHR23416">
    <property type="entry name" value="SIALIC ACID SYNTHASE-RELATED"/>
    <property type="match status" value="1"/>
</dbReference>
<dbReference type="RefSeq" id="WP_310876363.1">
    <property type="nucleotide sequence ID" value="NZ_BSYK01000001.1"/>
</dbReference>
<dbReference type="Gene3D" id="2.160.10.10">
    <property type="entry name" value="Hexapeptide repeat proteins"/>
    <property type="match status" value="1"/>
</dbReference>
<dbReference type="PANTHER" id="PTHR23416:SF78">
    <property type="entry name" value="LIPOPOLYSACCHARIDE BIOSYNTHESIS O-ACETYL TRANSFERASE WBBJ-RELATED"/>
    <property type="match status" value="1"/>
</dbReference>
<protein>
    <recommendedName>
        <fullName evidence="3">Acyltransferase</fullName>
    </recommendedName>
</protein>
<comment type="caution">
    <text evidence="1">The sequence shown here is derived from an EMBL/GenBank/DDBJ whole genome shotgun (WGS) entry which is preliminary data.</text>
</comment>
<dbReference type="SUPFAM" id="SSF51161">
    <property type="entry name" value="Trimeric LpxA-like enzymes"/>
    <property type="match status" value="1"/>
</dbReference>
<dbReference type="Proteomes" id="UP001165240">
    <property type="component" value="Unassembled WGS sequence"/>
</dbReference>
<dbReference type="InterPro" id="IPR001451">
    <property type="entry name" value="Hexapep"/>
</dbReference>
<dbReference type="EMBL" id="BSYK01000001">
    <property type="protein sequence ID" value="GMG72637.1"/>
    <property type="molecule type" value="Genomic_DNA"/>
</dbReference>
<dbReference type="AlphaFoldDB" id="A0AAX6BFX2"/>
<accession>A0AAX6BFX2</accession>
<evidence type="ECO:0000313" key="1">
    <source>
        <dbReference type="EMBL" id="GMG72637.1"/>
    </source>
</evidence>
<dbReference type="InterPro" id="IPR011004">
    <property type="entry name" value="Trimer_LpxA-like_sf"/>
</dbReference>
<proteinExistence type="predicted"/>
<reference evidence="1" key="1">
    <citation type="journal article" date="2024" name="Appl Microbiol">
        <title>Effect of kuratsuki Bacillus and Priestia on Taste of Sake.</title>
        <authorList>
            <person name="Kobayashi K."/>
            <person name="Nishida H."/>
        </authorList>
    </citation>
    <scope>NUCLEOTIDE SEQUENCE</scope>
    <source>
        <strain evidence="1">B-12</strain>
    </source>
</reference>
<gene>
    <name evidence="1" type="ORF">ShirakiTB12_11050</name>
</gene>
<dbReference type="Pfam" id="PF14602">
    <property type="entry name" value="Hexapep_2"/>
    <property type="match status" value="1"/>
</dbReference>
<dbReference type="InterPro" id="IPR051159">
    <property type="entry name" value="Hexapeptide_acetyltransf"/>
</dbReference>
<evidence type="ECO:0008006" key="3">
    <source>
        <dbReference type="Google" id="ProtNLM"/>
    </source>
</evidence>
<sequence length="222" mass="24819">MSIYTKIILFILSLPKTIYFNLKYFKLKDAIRLPVLISHRVVLDKLKGEFIIEHPISFGLIKIGFGGVRIFDRKYSRSVWCLNGRVIFKGRASLGYGTKLSVFGGEVTFGRNFAISAQTQLICNKCISFGDDVLIGWDCLIMDTDAHHIMNTDGKVINEPEKIIIGNRVWIGARCTIIKGTIVGNDVVVATNSCMYGKNEVSNCIVGGNPVRVLKENITWKV</sequence>
<evidence type="ECO:0000313" key="2">
    <source>
        <dbReference type="Proteomes" id="UP001165240"/>
    </source>
</evidence>
<name>A0AAX6BFX2_PRIMG</name>
<organism evidence="1 2">
    <name type="scientific">Priestia megaterium</name>
    <name type="common">Bacillus megaterium</name>
    <dbReference type="NCBI Taxonomy" id="1404"/>
    <lineage>
        <taxon>Bacteria</taxon>
        <taxon>Bacillati</taxon>
        <taxon>Bacillota</taxon>
        <taxon>Bacilli</taxon>
        <taxon>Bacillales</taxon>
        <taxon>Bacillaceae</taxon>
        <taxon>Priestia</taxon>
    </lineage>
</organism>